<dbReference type="EMBL" id="FXUL01000032">
    <property type="protein sequence ID" value="SMP79603.1"/>
    <property type="molecule type" value="Genomic_DNA"/>
</dbReference>
<name>A0ABY1QWH4_9BURK</name>
<dbReference type="Pfam" id="PF13538">
    <property type="entry name" value="UvrD_C_2"/>
    <property type="match status" value="1"/>
</dbReference>
<evidence type="ECO:0000256" key="1">
    <source>
        <dbReference type="ARBA" id="ARBA00034923"/>
    </source>
</evidence>
<keyword evidence="5" id="KW-1185">Reference proteome</keyword>
<dbReference type="SUPFAM" id="SSF52540">
    <property type="entry name" value="P-loop containing nucleoside triphosphate hydrolases"/>
    <property type="match status" value="1"/>
</dbReference>
<dbReference type="InterPro" id="IPR027785">
    <property type="entry name" value="UvrD-like_helicase_C"/>
</dbReference>
<evidence type="ECO:0000259" key="2">
    <source>
        <dbReference type="Pfam" id="PF08378"/>
    </source>
</evidence>
<protein>
    <recommendedName>
        <fullName evidence="1">DNA 3'-5' helicase II</fullName>
    </recommendedName>
</protein>
<accession>A0ABY1QWH4</accession>
<dbReference type="InterPro" id="IPR011528">
    <property type="entry name" value="NERD"/>
</dbReference>
<comment type="caution">
    <text evidence="4">The sequence shown here is derived from an EMBL/GenBank/DDBJ whole genome shotgun (WGS) entry which is preliminary data.</text>
</comment>
<sequence length="543" mass="59813">MALLSPRLPPPAARQGGLYRELDVLDRLQASLSDGYEIFHSVSLQNDHDGLDRQREIDIVVLGPAGNLLLIEVKAGAVTLRDGSIYKLYGNGEKDVARQCRMQFNAMQGRLKEAGLNPHIATCLVLPDYQVPDAHIAAMQRSRIIGATQYAQLGSLVREIMAAATATDNVGALRRFLRNEFHVVPDLSVMSLQLRQTVRQLSGGLAGWVPRITSPSRCIRVQATAGSGKTQLAHRLLDDAVTNGQAALYVCFNRSLADHMVRISSARAQVLTFHEACVAHHRRKHGEPDFTQAGIFAEIAATYIADSAEFNAKYDVLIVDEGQDFEPEWLQSLLTQLKDDGRLYLLEDDNQRLYERARFDLPEAVVVDCSENYRSPRAICDVINAFGLATPTVRSCNPYQGEIPGFHVYATPEQLVAQTVHAIGLLLAQGFRVEDIVVLTGHGLNRSALLARETIGSFSTRRFTGAYDRDGNPVWTAGELLVESVYRYKGQSAPAVVLAEMDFVELGEAERRKLFVGMTRAQVALEVVVSREAERCFAGVLGA</sequence>
<dbReference type="RefSeq" id="WP_283445302.1">
    <property type="nucleotide sequence ID" value="NZ_FXUL01000032.1"/>
</dbReference>
<dbReference type="PANTHER" id="PTHR11070">
    <property type="entry name" value="UVRD / RECB / PCRA DNA HELICASE FAMILY MEMBER"/>
    <property type="match status" value="1"/>
</dbReference>
<feature type="domain" description="NERD" evidence="2">
    <location>
        <begin position="17"/>
        <end position="127"/>
    </location>
</feature>
<reference evidence="4 5" key="1">
    <citation type="submission" date="2017-05" db="EMBL/GenBank/DDBJ databases">
        <authorList>
            <person name="Varghese N."/>
            <person name="Submissions S."/>
        </authorList>
    </citation>
    <scope>NUCLEOTIDE SEQUENCE [LARGE SCALE GENOMIC DNA]</scope>
    <source>
        <strain evidence="4 5">DSM 26001</strain>
    </source>
</reference>
<dbReference type="Pfam" id="PF08378">
    <property type="entry name" value="NERD"/>
    <property type="match status" value="1"/>
</dbReference>
<dbReference type="Gene3D" id="3.40.50.300">
    <property type="entry name" value="P-loop containing nucleotide triphosphate hydrolases"/>
    <property type="match status" value="2"/>
</dbReference>
<organism evidence="4 5">
    <name type="scientific">Noviherbaspirillum suwonense</name>
    <dbReference type="NCBI Taxonomy" id="1224511"/>
    <lineage>
        <taxon>Bacteria</taxon>
        <taxon>Pseudomonadati</taxon>
        <taxon>Pseudomonadota</taxon>
        <taxon>Betaproteobacteria</taxon>
        <taxon>Burkholderiales</taxon>
        <taxon>Oxalobacteraceae</taxon>
        <taxon>Noviherbaspirillum</taxon>
    </lineage>
</organism>
<dbReference type="Proteomes" id="UP001158049">
    <property type="component" value="Unassembled WGS sequence"/>
</dbReference>
<dbReference type="InterPro" id="IPR000212">
    <property type="entry name" value="DNA_helicase_UvrD/REP"/>
</dbReference>
<feature type="domain" description="UvrD-like helicase C-terminal" evidence="3">
    <location>
        <begin position="482"/>
        <end position="525"/>
    </location>
</feature>
<evidence type="ECO:0000313" key="5">
    <source>
        <dbReference type="Proteomes" id="UP001158049"/>
    </source>
</evidence>
<proteinExistence type="predicted"/>
<gene>
    <name evidence="4" type="ORF">SAMN06295970_1329</name>
</gene>
<dbReference type="InterPro" id="IPR027417">
    <property type="entry name" value="P-loop_NTPase"/>
</dbReference>
<evidence type="ECO:0000259" key="3">
    <source>
        <dbReference type="Pfam" id="PF13538"/>
    </source>
</evidence>
<evidence type="ECO:0000313" key="4">
    <source>
        <dbReference type="EMBL" id="SMP79603.1"/>
    </source>
</evidence>
<dbReference type="Pfam" id="PF13245">
    <property type="entry name" value="AAA_19"/>
    <property type="match status" value="1"/>
</dbReference>
<dbReference type="PANTHER" id="PTHR11070:SF2">
    <property type="entry name" value="ATP-DEPENDENT DNA HELICASE SRS2"/>
    <property type="match status" value="1"/>
</dbReference>